<feature type="repeat" description="TPR" evidence="1">
    <location>
        <begin position="61"/>
        <end position="94"/>
    </location>
</feature>
<evidence type="ECO:0000256" key="1">
    <source>
        <dbReference type="PROSITE-ProRule" id="PRU00339"/>
    </source>
</evidence>
<dbReference type="Pfam" id="PF14559">
    <property type="entry name" value="TPR_19"/>
    <property type="match status" value="1"/>
</dbReference>
<dbReference type="SUPFAM" id="SSF48452">
    <property type="entry name" value="TPR-like"/>
    <property type="match status" value="1"/>
</dbReference>
<feature type="repeat" description="TPR" evidence="1">
    <location>
        <begin position="27"/>
        <end position="60"/>
    </location>
</feature>
<dbReference type="PROSITE" id="PS50005">
    <property type="entry name" value="TPR"/>
    <property type="match status" value="3"/>
</dbReference>
<accession>A0A7S7NPP2</accession>
<organism evidence="2 3">
    <name type="scientific">Paludibaculum fermentans</name>
    <dbReference type="NCBI Taxonomy" id="1473598"/>
    <lineage>
        <taxon>Bacteria</taxon>
        <taxon>Pseudomonadati</taxon>
        <taxon>Acidobacteriota</taxon>
        <taxon>Terriglobia</taxon>
        <taxon>Bryobacterales</taxon>
        <taxon>Bryobacteraceae</taxon>
        <taxon>Paludibaculum</taxon>
    </lineage>
</organism>
<keyword evidence="3" id="KW-1185">Reference proteome</keyword>
<dbReference type="Pfam" id="PF13432">
    <property type="entry name" value="TPR_16"/>
    <property type="match status" value="1"/>
</dbReference>
<evidence type="ECO:0000313" key="3">
    <source>
        <dbReference type="Proteomes" id="UP000593892"/>
    </source>
</evidence>
<evidence type="ECO:0000313" key="2">
    <source>
        <dbReference type="EMBL" id="QOY87482.1"/>
    </source>
</evidence>
<gene>
    <name evidence="2" type="ORF">IRI77_32800</name>
</gene>
<sequence>MALLEQGRAAEAAPFLKESARLAPKNAQYWKALGVAFASMNELRDAVEPFRQACALDPRLLDACYYYGRNLYGTDKYEEALAPLEKALAVDPVKGRAEAAIGQCLHALGRNEAAEKRFQSAVARHDRAEQMARLAFGQFLVRQGRAAEAVDVLKPAQRPESHDASYELGLAYCQAGELEEAAAALQGAVRLSPRKAATRLLLAKVYRRLGRVSEAESEELAAVTIGLPEQQ</sequence>
<protein>
    <submittedName>
        <fullName evidence="2">Tetratricopeptide repeat protein</fullName>
    </submittedName>
</protein>
<dbReference type="InterPro" id="IPR019734">
    <property type="entry name" value="TPR_rpt"/>
</dbReference>
<name>A0A7S7NPP2_PALFE</name>
<keyword evidence="1" id="KW-0802">TPR repeat</keyword>
<dbReference type="PANTHER" id="PTHR12558:SF13">
    <property type="entry name" value="CELL DIVISION CYCLE PROTEIN 27 HOMOLOG"/>
    <property type="match status" value="1"/>
</dbReference>
<dbReference type="AlphaFoldDB" id="A0A7S7NPP2"/>
<dbReference type="EMBL" id="CP063849">
    <property type="protein sequence ID" value="QOY87482.1"/>
    <property type="molecule type" value="Genomic_DNA"/>
</dbReference>
<dbReference type="SMART" id="SM00028">
    <property type="entry name" value="TPR"/>
    <property type="match status" value="4"/>
</dbReference>
<feature type="repeat" description="TPR" evidence="1">
    <location>
        <begin position="162"/>
        <end position="195"/>
    </location>
</feature>
<dbReference type="PANTHER" id="PTHR12558">
    <property type="entry name" value="CELL DIVISION CYCLE 16,23,27"/>
    <property type="match status" value="1"/>
</dbReference>
<dbReference type="Proteomes" id="UP000593892">
    <property type="component" value="Chromosome"/>
</dbReference>
<reference evidence="2 3" key="1">
    <citation type="submission" date="2020-10" db="EMBL/GenBank/DDBJ databases">
        <title>Complete genome sequence of Paludibaculum fermentans P105T, a facultatively anaerobic acidobacterium capable of dissimilatory Fe(III) reduction.</title>
        <authorList>
            <person name="Dedysh S.N."/>
            <person name="Beletsky A.V."/>
            <person name="Kulichevskaya I.S."/>
            <person name="Mardanov A.V."/>
            <person name="Ravin N.V."/>
        </authorList>
    </citation>
    <scope>NUCLEOTIDE SEQUENCE [LARGE SCALE GENOMIC DNA]</scope>
    <source>
        <strain evidence="2 3">P105</strain>
    </source>
</reference>
<dbReference type="KEGG" id="pfer:IRI77_32800"/>
<dbReference type="InterPro" id="IPR011990">
    <property type="entry name" value="TPR-like_helical_dom_sf"/>
</dbReference>
<dbReference type="Pfam" id="PF13414">
    <property type="entry name" value="TPR_11"/>
    <property type="match status" value="1"/>
</dbReference>
<proteinExistence type="predicted"/>
<dbReference type="Gene3D" id="1.25.40.10">
    <property type="entry name" value="Tetratricopeptide repeat domain"/>
    <property type="match status" value="2"/>
</dbReference>